<dbReference type="SUPFAM" id="SSF63380">
    <property type="entry name" value="Riboflavin synthase domain-like"/>
    <property type="match status" value="1"/>
</dbReference>
<feature type="transmembrane region" description="Helical" evidence="3">
    <location>
        <begin position="127"/>
        <end position="155"/>
    </location>
</feature>
<feature type="compositionally biased region" description="Low complexity" evidence="2">
    <location>
        <begin position="63"/>
        <end position="98"/>
    </location>
</feature>
<feature type="transmembrane region" description="Helical" evidence="3">
    <location>
        <begin position="167"/>
        <end position="188"/>
    </location>
</feature>
<dbReference type="GO" id="GO:0005886">
    <property type="term" value="C:plasma membrane"/>
    <property type="evidence" value="ECO:0007669"/>
    <property type="project" value="TreeGrafter"/>
</dbReference>
<gene>
    <name evidence="5" type="ORF">TTHERM_000510201</name>
</gene>
<accession>W7XD51</accession>
<dbReference type="SUPFAM" id="SSF52343">
    <property type="entry name" value="Ferredoxin reductase-like, C-terminal NADP-linked domain"/>
    <property type="match status" value="1"/>
</dbReference>
<feature type="transmembrane region" description="Helical" evidence="3">
    <location>
        <begin position="221"/>
        <end position="241"/>
    </location>
</feature>
<organism evidence="5 6">
    <name type="scientific">Tetrahymena thermophila (strain SB210)</name>
    <dbReference type="NCBI Taxonomy" id="312017"/>
    <lineage>
        <taxon>Eukaryota</taxon>
        <taxon>Sar</taxon>
        <taxon>Alveolata</taxon>
        <taxon>Ciliophora</taxon>
        <taxon>Intramacronucleata</taxon>
        <taxon>Oligohymenophorea</taxon>
        <taxon>Hymenostomatida</taxon>
        <taxon>Tetrahymenina</taxon>
        <taxon>Tetrahymenidae</taxon>
        <taxon>Tetrahymena</taxon>
    </lineage>
</organism>
<evidence type="ECO:0000256" key="2">
    <source>
        <dbReference type="SAM" id="MobiDB-lite"/>
    </source>
</evidence>
<reference evidence="6" key="1">
    <citation type="journal article" date="2006" name="PLoS Biol.">
        <title>Macronuclear genome sequence of the ciliate Tetrahymena thermophila, a model eukaryote.</title>
        <authorList>
            <person name="Eisen J.A."/>
            <person name="Coyne R.S."/>
            <person name="Wu M."/>
            <person name="Wu D."/>
            <person name="Thiagarajan M."/>
            <person name="Wortman J.R."/>
            <person name="Badger J.H."/>
            <person name="Ren Q."/>
            <person name="Amedeo P."/>
            <person name="Jones K.M."/>
            <person name="Tallon L.J."/>
            <person name="Delcher A.L."/>
            <person name="Salzberg S.L."/>
            <person name="Silva J.C."/>
            <person name="Haas B.J."/>
            <person name="Majoros W.H."/>
            <person name="Farzad M."/>
            <person name="Carlton J.M."/>
            <person name="Smith R.K. Jr."/>
            <person name="Garg J."/>
            <person name="Pearlman R.E."/>
            <person name="Karrer K.M."/>
            <person name="Sun L."/>
            <person name="Manning G."/>
            <person name="Elde N.C."/>
            <person name="Turkewitz A.P."/>
            <person name="Asai D.J."/>
            <person name="Wilkes D.E."/>
            <person name="Wang Y."/>
            <person name="Cai H."/>
            <person name="Collins K."/>
            <person name="Stewart B.A."/>
            <person name="Lee S.R."/>
            <person name="Wilamowska K."/>
            <person name="Weinberg Z."/>
            <person name="Ruzzo W.L."/>
            <person name="Wloga D."/>
            <person name="Gaertig J."/>
            <person name="Frankel J."/>
            <person name="Tsao C.-C."/>
            <person name="Gorovsky M.A."/>
            <person name="Keeling P.J."/>
            <person name="Waller R.F."/>
            <person name="Patron N.J."/>
            <person name="Cherry J.M."/>
            <person name="Stover N.A."/>
            <person name="Krieger C.J."/>
            <person name="del Toro C."/>
            <person name="Ryder H.F."/>
            <person name="Williamson S.C."/>
            <person name="Barbeau R.A."/>
            <person name="Hamilton E.P."/>
            <person name="Orias E."/>
        </authorList>
    </citation>
    <scope>NUCLEOTIDE SEQUENCE [LARGE SCALE GENOMIC DNA]</scope>
    <source>
        <strain evidence="6">SB210</strain>
    </source>
</reference>
<dbReference type="RefSeq" id="XP_012652917.1">
    <property type="nucleotide sequence ID" value="XM_012797463.1"/>
</dbReference>
<evidence type="ECO:0000313" key="5">
    <source>
        <dbReference type="EMBL" id="EWS74543.1"/>
    </source>
</evidence>
<dbReference type="STRING" id="312017.W7XD51"/>
<evidence type="ECO:0000259" key="4">
    <source>
        <dbReference type="PROSITE" id="PS51384"/>
    </source>
</evidence>
<dbReference type="InterPro" id="IPR013121">
    <property type="entry name" value="Fe_red_NAD-bd_6"/>
</dbReference>
<dbReference type="InParanoid" id="W7XD51"/>
<keyword evidence="3 5" id="KW-0812">Transmembrane</keyword>
<evidence type="ECO:0000313" key="6">
    <source>
        <dbReference type="Proteomes" id="UP000009168"/>
    </source>
</evidence>
<dbReference type="InterPro" id="IPR017938">
    <property type="entry name" value="Riboflavin_synthase-like_b-brl"/>
</dbReference>
<dbReference type="PROSITE" id="PS51384">
    <property type="entry name" value="FAD_FR"/>
    <property type="match status" value="1"/>
</dbReference>
<keyword evidence="6" id="KW-1185">Reference proteome</keyword>
<feature type="transmembrane region" description="Helical" evidence="3">
    <location>
        <begin position="195"/>
        <end position="215"/>
    </location>
</feature>
<dbReference type="OrthoDB" id="167398at2759"/>
<dbReference type="Gene3D" id="3.40.50.80">
    <property type="entry name" value="Nucleotide-binding domain of ferredoxin-NADP reductase (FNR) module"/>
    <property type="match status" value="1"/>
</dbReference>
<dbReference type="Pfam" id="PF08030">
    <property type="entry name" value="NAD_binding_6"/>
    <property type="match status" value="1"/>
</dbReference>
<dbReference type="InterPro" id="IPR050369">
    <property type="entry name" value="RBOH/FRE"/>
</dbReference>
<dbReference type="Proteomes" id="UP000009168">
    <property type="component" value="Unassembled WGS sequence"/>
</dbReference>
<dbReference type="GO" id="GO:0016491">
    <property type="term" value="F:oxidoreductase activity"/>
    <property type="evidence" value="ECO:0007669"/>
    <property type="project" value="UniProtKB-KW"/>
</dbReference>
<feature type="region of interest" description="Disordered" evidence="2">
    <location>
        <begin position="1"/>
        <end position="104"/>
    </location>
</feature>
<feature type="domain" description="FAD-binding FR-type" evidence="4">
    <location>
        <begin position="283"/>
        <end position="394"/>
    </location>
</feature>
<dbReference type="SFLD" id="SFLDS00052">
    <property type="entry name" value="Ferric_Reductase_Domain"/>
    <property type="match status" value="1"/>
</dbReference>
<evidence type="ECO:0000256" key="1">
    <source>
        <dbReference type="ARBA" id="ARBA00023002"/>
    </source>
</evidence>
<feature type="transmembrane region" description="Helical" evidence="3">
    <location>
        <begin position="253"/>
        <end position="281"/>
    </location>
</feature>
<feature type="compositionally biased region" description="Polar residues" evidence="2">
    <location>
        <begin position="1"/>
        <end position="24"/>
    </location>
</feature>
<dbReference type="PANTHER" id="PTHR11972:SF55">
    <property type="entry name" value="FERRIC REDUCTASE"/>
    <property type="match status" value="1"/>
</dbReference>
<dbReference type="Gene3D" id="2.40.30.10">
    <property type="entry name" value="Translation factors"/>
    <property type="match status" value="1"/>
</dbReference>
<name>W7XD51_TETTS</name>
<protein>
    <submittedName>
        <fullName evidence="5">Ferric reductase-like transmembrane component family protein</fullName>
    </submittedName>
</protein>
<dbReference type="KEGG" id="tet:TTHERM_000510201"/>
<dbReference type="Pfam" id="PF08022">
    <property type="entry name" value="FAD_binding_8"/>
    <property type="match status" value="1"/>
</dbReference>
<sequence>MRNSSNQNRQKQKMNNYLDSSNNRLKCKTDNDKTAISASQSPTPSMIYKSNQSNPTKRPSNSQQTQKVEQKQPQNQQKQIQQQNQPNQKQQNQNNPSPQKRRARPEWKISCYRKIIQKWQAVMNRRIYSFSCFALQVGDVIIFSLTAAYIVFSFFEEIDTQSSGNVAQMMLTLTIIFGCRNGLLSFIFSLSLERALLWHQMFAWGTLALSINHWMHSKEIMSGYLAIAPIFGLVAFSIQPIRRYLWEFFMRMHWILIIVLVVGCILHRVTLGVIACGYFFLDICFRIYNVCKYREMSRYMTLERVGNNITRLSMTNEDCYFKGGQYFFIMIPHLSYFQWHPFSVFSASYEEEMVFYVKSLGNWTGDLYDIAGKPGQPTSYRAYIDGPYGSHSISIEGDKYQNFLMISGGIGVTPIISTAKELLAEIDYGRPVKNLHFIWTGRDSALVEGVFEPGDLKSLLHQEEANILQTFYHYSAEGDKRITDIEKQAQKNKQQIVELTKGRPNFDKYFDNAYRCCLKSGHSLVAVLVCGPQELIDLVEIQAMKYSTDGIRFDVHQEVFNF</sequence>
<dbReference type="SFLD" id="SFLDG01168">
    <property type="entry name" value="Ferric_reductase_subgroup_(FRE"/>
    <property type="match status" value="1"/>
</dbReference>
<feature type="compositionally biased region" description="Polar residues" evidence="2">
    <location>
        <begin position="34"/>
        <end position="62"/>
    </location>
</feature>
<evidence type="ECO:0000256" key="3">
    <source>
        <dbReference type="SAM" id="Phobius"/>
    </source>
</evidence>
<dbReference type="AlphaFoldDB" id="W7XD51"/>
<dbReference type="InterPro" id="IPR013112">
    <property type="entry name" value="FAD-bd_8"/>
</dbReference>
<dbReference type="CDD" id="cd06186">
    <property type="entry name" value="NOX_Duox_like_FAD_NADP"/>
    <property type="match status" value="1"/>
</dbReference>
<dbReference type="InterPro" id="IPR039261">
    <property type="entry name" value="FNR_nucleotide-bd"/>
</dbReference>
<proteinExistence type="predicted"/>
<dbReference type="GeneID" id="24439345"/>
<dbReference type="InterPro" id="IPR017927">
    <property type="entry name" value="FAD-bd_FR_type"/>
</dbReference>
<keyword evidence="3" id="KW-0472">Membrane</keyword>
<dbReference type="PANTHER" id="PTHR11972">
    <property type="entry name" value="NADPH OXIDASE"/>
    <property type="match status" value="1"/>
</dbReference>
<keyword evidence="1" id="KW-0560">Oxidoreductase</keyword>
<keyword evidence="3" id="KW-1133">Transmembrane helix</keyword>
<dbReference type="EMBL" id="GG662708">
    <property type="protein sequence ID" value="EWS74543.1"/>
    <property type="molecule type" value="Genomic_DNA"/>
</dbReference>